<evidence type="ECO:0000313" key="1">
    <source>
        <dbReference type="EMBL" id="KAH7650752.1"/>
    </source>
</evidence>
<keyword evidence="2" id="KW-1185">Reference proteome</keyword>
<proteinExistence type="predicted"/>
<evidence type="ECO:0000313" key="2">
    <source>
        <dbReference type="Proteomes" id="UP000827976"/>
    </source>
</evidence>
<comment type="caution">
    <text evidence="1">The sequence shown here is derived from an EMBL/GenBank/DDBJ whole genome shotgun (WGS) entry which is preliminary data.</text>
</comment>
<reference evidence="2" key="1">
    <citation type="journal article" date="2022" name="Nat. Commun.">
        <title>Chromosome evolution and the genetic basis of agronomically important traits in greater yam.</title>
        <authorList>
            <person name="Bredeson J.V."/>
            <person name="Lyons J.B."/>
            <person name="Oniyinde I.O."/>
            <person name="Okereke N.R."/>
            <person name="Kolade O."/>
            <person name="Nnabue I."/>
            <person name="Nwadili C.O."/>
            <person name="Hribova E."/>
            <person name="Parker M."/>
            <person name="Nwogha J."/>
            <person name="Shu S."/>
            <person name="Carlson J."/>
            <person name="Kariba R."/>
            <person name="Muthemba S."/>
            <person name="Knop K."/>
            <person name="Barton G.J."/>
            <person name="Sherwood A.V."/>
            <person name="Lopez-Montes A."/>
            <person name="Asiedu R."/>
            <person name="Jamnadass R."/>
            <person name="Muchugi A."/>
            <person name="Goodstein D."/>
            <person name="Egesi C.N."/>
            <person name="Featherston J."/>
            <person name="Asfaw A."/>
            <person name="Simpson G.G."/>
            <person name="Dolezel J."/>
            <person name="Hendre P.S."/>
            <person name="Van Deynze A."/>
            <person name="Kumar P.L."/>
            <person name="Obidiegwu J.E."/>
            <person name="Bhattacharjee R."/>
            <person name="Rokhsar D.S."/>
        </authorList>
    </citation>
    <scope>NUCLEOTIDE SEQUENCE [LARGE SCALE GENOMIC DNA]</scope>
    <source>
        <strain evidence="2">cv. TDa95/00328</strain>
    </source>
</reference>
<dbReference type="EMBL" id="CM037030">
    <property type="protein sequence ID" value="KAH7650752.1"/>
    <property type="molecule type" value="Genomic_DNA"/>
</dbReference>
<organism evidence="1 2">
    <name type="scientific">Dioscorea alata</name>
    <name type="common">Purple yam</name>
    <dbReference type="NCBI Taxonomy" id="55571"/>
    <lineage>
        <taxon>Eukaryota</taxon>
        <taxon>Viridiplantae</taxon>
        <taxon>Streptophyta</taxon>
        <taxon>Embryophyta</taxon>
        <taxon>Tracheophyta</taxon>
        <taxon>Spermatophyta</taxon>
        <taxon>Magnoliopsida</taxon>
        <taxon>Liliopsida</taxon>
        <taxon>Dioscoreales</taxon>
        <taxon>Dioscoreaceae</taxon>
        <taxon>Dioscorea</taxon>
    </lineage>
</organism>
<gene>
    <name evidence="1" type="ORF">IHE45_20G009500</name>
</gene>
<name>A0ACB7TST6_DIOAL</name>
<protein>
    <submittedName>
        <fullName evidence="1">Uncharacterized protein</fullName>
    </submittedName>
</protein>
<accession>A0ACB7TST6</accession>
<sequence length="231" mass="25011">MTTGRINQVAPSRATAGGRLPRRAPVAATHSTPGHWDRGVSEGRSGGRRRGTRDGRVLRVSREIGDDGEGRRPPRVRSKWASNPRALPANQPRVDGGRANRRGRSGNEQHCRRKAEPPGGDRTLYRRGRCSRWAAGNGTQATGLAQGSGADGGPNEGAAPRRSDAERRRARRGQPVRDHSRADTVTRRARLTALPQRPASKPPLGGRQWAATRVGTEARHEGSAERVHEGI</sequence>
<dbReference type="Proteomes" id="UP000827976">
    <property type="component" value="Chromosome 20"/>
</dbReference>